<keyword evidence="1" id="KW-0812">Transmembrane</keyword>
<feature type="transmembrane region" description="Helical" evidence="1">
    <location>
        <begin position="60"/>
        <end position="77"/>
    </location>
</feature>
<evidence type="ECO:0000313" key="2">
    <source>
        <dbReference type="EMBL" id="KAJ8278757.1"/>
    </source>
</evidence>
<sequence>MEPSASYLCRLKWYLRIICHGCVDRVSCRPFVAGYFALVPVGLSNWRLKFSRPVIRRRTAEWINFSLLFGFWCRVLIPDRFVSFLSSAETMVYMKTDGDFRRNYDILRVIVFLWMLLPIHSANILRNDQFTFLIYAIWRWFQM</sequence>
<dbReference type="EMBL" id="JAFJMO010000004">
    <property type="protein sequence ID" value="KAJ8278757.1"/>
    <property type="molecule type" value="Genomic_DNA"/>
</dbReference>
<comment type="caution">
    <text evidence="2">The sequence shown here is derived from an EMBL/GenBank/DDBJ whole genome shotgun (WGS) entry which is preliminary data.</text>
</comment>
<keyword evidence="1" id="KW-1133">Transmembrane helix</keyword>
<evidence type="ECO:0000256" key="1">
    <source>
        <dbReference type="SAM" id="Phobius"/>
    </source>
</evidence>
<keyword evidence="3" id="KW-1185">Reference proteome</keyword>
<reference evidence="2" key="1">
    <citation type="journal article" date="2023" name="Science">
        <title>Genome structures resolve the early diversification of teleost fishes.</title>
        <authorList>
            <person name="Parey E."/>
            <person name="Louis A."/>
            <person name="Montfort J."/>
            <person name="Bouchez O."/>
            <person name="Roques C."/>
            <person name="Iampietro C."/>
            <person name="Lluch J."/>
            <person name="Castinel A."/>
            <person name="Donnadieu C."/>
            <person name="Desvignes T."/>
            <person name="Floi Bucao C."/>
            <person name="Jouanno E."/>
            <person name="Wen M."/>
            <person name="Mejri S."/>
            <person name="Dirks R."/>
            <person name="Jansen H."/>
            <person name="Henkel C."/>
            <person name="Chen W.J."/>
            <person name="Zahm M."/>
            <person name="Cabau C."/>
            <person name="Klopp C."/>
            <person name="Thompson A.W."/>
            <person name="Robinson-Rechavi M."/>
            <person name="Braasch I."/>
            <person name="Lecointre G."/>
            <person name="Bobe J."/>
            <person name="Postlethwait J.H."/>
            <person name="Berthelot C."/>
            <person name="Roest Crollius H."/>
            <person name="Guiguen Y."/>
        </authorList>
    </citation>
    <scope>NUCLEOTIDE SEQUENCE</scope>
    <source>
        <strain evidence="2">Concon-B</strain>
    </source>
</reference>
<dbReference type="AlphaFoldDB" id="A0A9Q1DR20"/>
<protein>
    <submittedName>
        <fullName evidence="2">Uncharacterized protein</fullName>
    </submittedName>
</protein>
<proteinExistence type="predicted"/>
<gene>
    <name evidence="2" type="ORF">COCON_G00058230</name>
</gene>
<accession>A0A9Q1DR20</accession>
<keyword evidence="1" id="KW-0472">Membrane</keyword>
<organism evidence="2 3">
    <name type="scientific">Conger conger</name>
    <name type="common">Conger eel</name>
    <name type="synonym">Muraena conger</name>
    <dbReference type="NCBI Taxonomy" id="82655"/>
    <lineage>
        <taxon>Eukaryota</taxon>
        <taxon>Metazoa</taxon>
        <taxon>Chordata</taxon>
        <taxon>Craniata</taxon>
        <taxon>Vertebrata</taxon>
        <taxon>Euteleostomi</taxon>
        <taxon>Actinopterygii</taxon>
        <taxon>Neopterygii</taxon>
        <taxon>Teleostei</taxon>
        <taxon>Anguilliformes</taxon>
        <taxon>Congridae</taxon>
        <taxon>Conger</taxon>
    </lineage>
</organism>
<evidence type="ECO:0000313" key="3">
    <source>
        <dbReference type="Proteomes" id="UP001152803"/>
    </source>
</evidence>
<dbReference type="Proteomes" id="UP001152803">
    <property type="component" value="Unassembled WGS sequence"/>
</dbReference>
<feature type="transmembrane region" description="Helical" evidence="1">
    <location>
        <begin position="106"/>
        <end position="125"/>
    </location>
</feature>
<name>A0A9Q1DR20_CONCO</name>